<dbReference type="WBParaSite" id="Pan_g17484.t1">
    <property type="protein sequence ID" value="Pan_g17484.t1"/>
    <property type="gene ID" value="Pan_g17484"/>
</dbReference>
<dbReference type="PROSITE" id="PS51257">
    <property type="entry name" value="PROKAR_LIPOPROTEIN"/>
    <property type="match status" value="1"/>
</dbReference>
<proteinExistence type="predicted"/>
<evidence type="ECO:0000256" key="1">
    <source>
        <dbReference type="SAM" id="MobiDB-lite"/>
    </source>
</evidence>
<protein>
    <submittedName>
        <fullName evidence="5">CX domain-containing protein</fullName>
    </submittedName>
</protein>
<keyword evidence="4" id="KW-1185">Reference proteome</keyword>
<evidence type="ECO:0000313" key="4">
    <source>
        <dbReference type="Proteomes" id="UP000492821"/>
    </source>
</evidence>
<feature type="transmembrane region" description="Helical" evidence="2">
    <location>
        <begin position="127"/>
        <end position="153"/>
    </location>
</feature>
<keyword evidence="2" id="KW-0472">Membrane</keyword>
<evidence type="ECO:0000256" key="2">
    <source>
        <dbReference type="SAM" id="Phobius"/>
    </source>
</evidence>
<dbReference type="AlphaFoldDB" id="A0A7E4ZU65"/>
<sequence>MALIRTLLGTLVLLIGYIGCSCEDERSRCVWFETSPEIRIMNVSLIFDSFEGMDHIISMMYDVPISQGCFRTENSQHSVTICCCAFASNNCSDYYNKLNHRHLSTFEPPSFSGLHWQHVPDTRPPKWTIFILVGLVVICITLIVMIILLLTYLCGCPCYHTAENNNPAVIPPVPGTDNPTPQPVTPLGSARNGAYPGGMCPIPQTVPIKHISTTAKPTKESTNTISIDGNGKTNVEKSLKKGGATESSTTFTAVHDETMSDSPLDGRKREALKVKR</sequence>
<feature type="signal peptide" evidence="3">
    <location>
        <begin position="1"/>
        <end position="22"/>
    </location>
</feature>
<reference evidence="5" key="2">
    <citation type="submission" date="2020-10" db="UniProtKB">
        <authorList>
            <consortium name="WormBaseParasite"/>
        </authorList>
    </citation>
    <scope>IDENTIFICATION</scope>
</reference>
<dbReference type="Proteomes" id="UP000492821">
    <property type="component" value="Unassembled WGS sequence"/>
</dbReference>
<keyword evidence="2" id="KW-0812">Transmembrane</keyword>
<evidence type="ECO:0000256" key="3">
    <source>
        <dbReference type="SAM" id="SignalP"/>
    </source>
</evidence>
<evidence type="ECO:0000313" key="5">
    <source>
        <dbReference type="WBParaSite" id="Pan_g17484.t1"/>
    </source>
</evidence>
<feature type="compositionally biased region" description="Basic and acidic residues" evidence="1">
    <location>
        <begin position="254"/>
        <end position="276"/>
    </location>
</feature>
<feature type="chain" id="PRO_5028963695" evidence="3">
    <location>
        <begin position="23"/>
        <end position="276"/>
    </location>
</feature>
<name>A0A7E4ZU65_PANRE</name>
<feature type="compositionally biased region" description="Polar residues" evidence="1">
    <location>
        <begin position="214"/>
        <end position="233"/>
    </location>
</feature>
<feature type="region of interest" description="Disordered" evidence="1">
    <location>
        <begin position="214"/>
        <end position="276"/>
    </location>
</feature>
<keyword evidence="2" id="KW-1133">Transmembrane helix</keyword>
<organism evidence="4 5">
    <name type="scientific">Panagrellus redivivus</name>
    <name type="common">Microworm</name>
    <dbReference type="NCBI Taxonomy" id="6233"/>
    <lineage>
        <taxon>Eukaryota</taxon>
        <taxon>Metazoa</taxon>
        <taxon>Ecdysozoa</taxon>
        <taxon>Nematoda</taxon>
        <taxon>Chromadorea</taxon>
        <taxon>Rhabditida</taxon>
        <taxon>Tylenchina</taxon>
        <taxon>Panagrolaimomorpha</taxon>
        <taxon>Panagrolaimoidea</taxon>
        <taxon>Panagrolaimidae</taxon>
        <taxon>Panagrellus</taxon>
    </lineage>
</organism>
<reference evidence="4" key="1">
    <citation type="journal article" date="2013" name="Genetics">
        <title>The draft genome and transcriptome of Panagrellus redivivus are shaped by the harsh demands of a free-living lifestyle.</title>
        <authorList>
            <person name="Srinivasan J."/>
            <person name="Dillman A.R."/>
            <person name="Macchietto M.G."/>
            <person name="Heikkinen L."/>
            <person name="Lakso M."/>
            <person name="Fracchia K.M."/>
            <person name="Antoshechkin I."/>
            <person name="Mortazavi A."/>
            <person name="Wong G."/>
            <person name="Sternberg P.W."/>
        </authorList>
    </citation>
    <scope>NUCLEOTIDE SEQUENCE [LARGE SCALE GENOMIC DNA]</scope>
    <source>
        <strain evidence="4">MT8872</strain>
    </source>
</reference>
<accession>A0A7E4ZU65</accession>
<keyword evidence="3" id="KW-0732">Signal</keyword>